<dbReference type="EMBL" id="BLAJ01000011">
    <property type="protein sequence ID" value="GES52839.1"/>
    <property type="molecule type" value="Genomic_DNA"/>
</dbReference>
<accession>A0ABQ0ZC41</accession>
<evidence type="ECO:0000313" key="1">
    <source>
        <dbReference type="EMBL" id="GES52839.1"/>
    </source>
</evidence>
<comment type="caution">
    <text evidence="1">The sequence shown here is derived from an EMBL/GenBank/DDBJ whole genome shotgun (WGS) entry which is preliminary data.</text>
</comment>
<gene>
    <name evidence="1" type="ORF">RsS93_54530</name>
</gene>
<reference evidence="1 2" key="1">
    <citation type="journal article" date="2020" name="Genome Biol. Evol.">
        <title>Rhizobium dioscoreae sp. nov., a plant growth-promoting bacterium isolated from yam (Dioscorea species).</title>
        <authorList>
            <person name="Ouyabe M."/>
            <person name="Tanaka N."/>
            <person name="Shiwa Y."/>
            <person name="Fujita N."/>
            <person name="Kikuno H."/>
            <person name="Babil P."/>
            <person name="Shiwachi H."/>
        </authorList>
    </citation>
    <scope>NUCLEOTIDE SEQUENCE [LARGE SCALE GENOMIC DNA]</scope>
    <source>
        <strain evidence="1 2">S-93</strain>
    </source>
</reference>
<sequence length="111" mass="11635">MNDLLVLFVRKLAGWESPDHGAGIVDKHVDAVETLAGSADEIARAIAGGEIAGNEKGAALGFRFHQKIRQIATAIAANMNKDMGSAIEKLARDLQPDATAGAGDHDVAIFE</sequence>
<name>A0ABQ0ZC41_9HYPH</name>
<proteinExistence type="predicted"/>
<protein>
    <submittedName>
        <fullName evidence="1">Uncharacterized protein</fullName>
    </submittedName>
</protein>
<organism evidence="1 2">
    <name type="scientific">Rhizobium dioscoreae</name>
    <dbReference type="NCBI Taxonomy" id="2653122"/>
    <lineage>
        <taxon>Bacteria</taxon>
        <taxon>Pseudomonadati</taxon>
        <taxon>Pseudomonadota</taxon>
        <taxon>Alphaproteobacteria</taxon>
        <taxon>Hyphomicrobiales</taxon>
        <taxon>Rhizobiaceae</taxon>
        <taxon>Rhizobium/Agrobacterium group</taxon>
        <taxon>Rhizobium</taxon>
    </lineage>
</organism>
<dbReference type="Proteomes" id="UP000390335">
    <property type="component" value="Unassembled WGS sequence"/>
</dbReference>
<evidence type="ECO:0000313" key="2">
    <source>
        <dbReference type="Proteomes" id="UP000390335"/>
    </source>
</evidence>
<keyword evidence="2" id="KW-1185">Reference proteome</keyword>